<evidence type="ECO:0000313" key="2">
    <source>
        <dbReference type="Proteomes" id="UP001148629"/>
    </source>
</evidence>
<sequence>MSALKKIAIAGASGNLGPAILTALRESKLFEVTVLTRQESNHKFPKDVKVKPVNYASKKSLTTALQGQDGLVSTLSIFGIESQKSLVDAAIEAGVQRFIPSEFGSDTLNPKAAGIPIFGPKLQVQEYLKAKAAEKPSFSYTLVFPGTFLDWGLAAGLLVDLKGKSATLRDGGDVPFSVSRLSTIGQAVVGIFSHPQETANRAVRVKDLDTTQNQLISVAKEIDASGEWKIEHTNTASDEKEALASLATGQTDEGVIMKLLFRAVYGEGYGGRIERDDNELLGVEGLDAKGLKEVVKAAM</sequence>
<name>A0ACC1STT0_9HYPO</name>
<dbReference type="Proteomes" id="UP001148629">
    <property type="component" value="Unassembled WGS sequence"/>
</dbReference>
<dbReference type="EMBL" id="JANRMS010000125">
    <property type="protein sequence ID" value="KAJ3546101.1"/>
    <property type="molecule type" value="Genomic_DNA"/>
</dbReference>
<keyword evidence="2" id="KW-1185">Reference proteome</keyword>
<protein>
    <submittedName>
        <fullName evidence="1">Uncharacterized protein</fullName>
    </submittedName>
</protein>
<evidence type="ECO:0000313" key="1">
    <source>
        <dbReference type="EMBL" id="KAJ3546101.1"/>
    </source>
</evidence>
<comment type="caution">
    <text evidence="1">The sequence shown here is derived from an EMBL/GenBank/DDBJ whole genome shotgun (WGS) entry which is preliminary data.</text>
</comment>
<accession>A0ACC1STT0</accession>
<reference evidence="1" key="1">
    <citation type="submission" date="2022-08" db="EMBL/GenBank/DDBJ databases">
        <title>Genome Sequence of Fusarium decemcellulare.</title>
        <authorList>
            <person name="Buettner E."/>
        </authorList>
    </citation>
    <scope>NUCLEOTIDE SEQUENCE</scope>
    <source>
        <strain evidence="1">Babe19</strain>
    </source>
</reference>
<proteinExistence type="predicted"/>
<gene>
    <name evidence="1" type="ORF">NM208_g2165</name>
</gene>
<organism evidence="1 2">
    <name type="scientific">Fusarium decemcellulare</name>
    <dbReference type="NCBI Taxonomy" id="57161"/>
    <lineage>
        <taxon>Eukaryota</taxon>
        <taxon>Fungi</taxon>
        <taxon>Dikarya</taxon>
        <taxon>Ascomycota</taxon>
        <taxon>Pezizomycotina</taxon>
        <taxon>Sordariomycetes</taxon>
        <taxon>Hypocreomycetidae</taxon>
        <taxon>Hypocreales</taxon>
        <taxon>Nectriaceae</taxon>
        <taxon>Fusarium</taxon>
        <taxon>Fusarium decemcellulare species complex</taxon>
    </lineage>
</organism>